<dbReference type="AlphaFoldDB" id="A0A1U8Q4N0"/>
<dbReference type="RefSeq" id="XP_019053582.1">
    <property type="nucleotide sequence ID" value="XM_019198037.1"/>
</dbReference>
<accession>A0A1U8Q4N0</accession>
<protein>
    <submittedName>
        <fullName evidence="2">Uncharacterized protein LOC104602979 isoform X2</fullName>
    </submittedName>
</protein>
<sequence length="344" mass="37806">MRSDQFSHHHYSASDGFGSYFSSPSDSFQTQQWTPPPVQRASADDYVTVTLREPTSGPLTFTPLMEGSSAIPYSAGSTSSRSDGSEYEPITKTHASSHRRYSFMSKPVHPLSFPTLTLELHSASGFPEFGATTPQREALQWSSASSSIDFTDASEQLDSECFAPSCNPQEGFKCGLCDRFLSQRSPWSSRRIVRSGDMPVAGVLSCRHVFHAECLEQTTPKTQKHDPPCPLCARLEENVPEQRLVSRLKNGLPRLRPFCEDGPSRSWGCGQVGDCVEGALHGPPRNAMLLLNRSRLKKHLSMKGSSSKEIPEKLKKSGSYVLSNSVDQGAVGCSRTAGLTLKRW</sequence>
<dbReference type="GeneID" id="104602979"/>
<dbReference type="SUPFAM" id="SSF57850">
    <property type="entry name" value="RING/U-box"/>
    <property type="match status" value="1"/>
</dbReference>
<dbReference type="PROSITE" id="PS50089">
    <property type="entry name" value="ZF_RING_2"/>
    <property type="match status" value="1"/>
</dbReference>
<evidence type="ECO:0000313" key="1">
    <source>
        <dbReference type="Proteomes" id="UP000189703"/>
    </source>
</evidence>
<dbReference type="SMART" id="SM00184">
    <property type="entry name" value="RING"/>
    <property type="match status" value="1"/>
</dbReference>
<dbReference type="PANTHER" id="PTHR31150">
    <property type="entry name" value="EXPRESSED PROTEIN"/>
    <property type="match status" value="1"/>
</dbReference>
<proteinExistence type="predicted"/>
<name>A0A1U8Q4N0_NELNU</name>
<evidence type="ECO:0000313" key="2">
    <source>
        <dbReference type="RefSeq" id="XP_019053582.1"/>
    </source>
</evidence>
<dbReference type="OrthoDB" id="416496at2759"/>
<gene>
    <name evidence="2" type="primary">LOC104602979</name>
</gene>
<reference evidence="2" key="1">
    <citation type="submission" date="2025-08" db="UniProtKB">
        <authorList>
            <consortium name="RefSeq"/>
        </authorList>
    </citation>
    <scope>IDENTIFICATION</scope>
</reference>
<keyword evidence="1" id="KW-1185">Reference proteome</keyword>
<dbReference type="PANTHER" id="PTHR31150:SF23">
    <property type="entry name" value="MANDELONITRILE LYASE-RELATED"/>
    <property type="match status" value="1"/>
</dbReference>
<dbReference type="InterPro" id="IPR013083">
    <property type="entry name" value="Znf_RING/FYVE/PHD"/>
</dbReference>
<organism evidence="1 2">
    <name type="scientific">Nelumbo nucifera</name>
    <name type="common">Sacred lotus</name>
    <dbReference type="NCBI Taxonomy" id="4432"/>
    <lineage>
        <taxon>Eukaryota</taxon>
        <taxon>Viridiplantae</taxon>
        <taxon>Streptophyta</taxon>
        <taxon>Embryophyta</taxon>
        <taxon>Tracheophyta</taxon>
        <taxon>Spermatophyta</taxon>
        <taxon>Magnoliopsida</taxon>
        <taxon>Proteales</taxon>
        <taxon>Nelumbonaceae</taxon>
        <taxon>Nelumbo</taxon>
    </lineage>
</organism>
<dbReference type="Gene3D" id="3.30.40.10">
    <property type="entry name" value="Zinc/RING finger domain, C3HC4 (zinc finger)"/>
    <property type="match status" value="1"/>
</dbReference>
<dbReference type="InterPro" id="IPR001841">
    <property type="entry name" value="Znf_RING"/>
</dbReference>
<dbReference type="Proteomes" id="UP000189703">
    <property type="component" value="Unplaced"/>
</dbReference>